<accession>A0A481XTX7</accession>
<dbReference type="SUPFAM" id="SSF53756">
    <property type="entry name" value="UDP-Glycosyltransferase/glycogen phosphorylase"/>
    <property type="match status" value="1"/>
</dbReference>
<name>A0A481XTX7_CHISP</name>
<dbReference type="EMBL" id="MK135483">
    <property type="protein sequence ID" value="QBK47169.1"/>
    <property type="molecule type" value="mRNA"/>
</dbReference>
<dbReference type="CDD" id="cd03784">
    <property type="entry name" value="GT1_Gtf-like"/>
    <property type="match status" value="1"/>
</dbReference>
<organism evidence="5">
    <name type="scientific">Chilo suppressalis</name>
    <name type="common">Asiatic rice borer moth</name>
    <dbReference type="NCBI Taxonomy" id="168631"/>
    <lineage>
        <taxon>Eukaryota</taxon>
        <taxon>Metazoa</taxon>
        <taxon>Ecdysozoa</taxon>
        <taxon>Arthropoda</taxon>
        <taxon>Hexapoda</taxon>
        <taxon>Insecta</taxon>
        <taxon>Pterygota</taxon>
        <taxon>Neoptera</taxon>
        <taxon>Endopterygota</taxon>
        <taxon>Lepidoptera</taxon>
        <taxon>Glossata</taxon>
        <taxon>Ditrysia</taxon>
        <taxon>Pyraloidea</taxon>
        <taxon>Crambidae</taxon>
        <taxon>Crambinae</taxon>
        <taxon>Chilo</taxon>
    </lineage>
</organism>
<protein>
    <submittedName>
        <fullName evidence="5">UDP-glycosyltransferase UGT40AL1</fullName>
    </submittedName>
</protein>
<evidence type="ECO:0000256" key="3">
    <source>
        <dbReference type="ARBA" id="ARBA00022679"/>
    </source>
</evidence>
<comment type="similarity">
    <text evidence="1">Belongs to the UDP-glycosyltransferase family.</text>
</comment>
<evidence type="ECO:0000313" key="5">
    <source>
        <dbReference type="EMBL" id="QBK47169.1"/>
    </source>
</evidence>
<dbReference type="PANTHER" id="PTHR48043:SF159">
    <property type="entry name" value="EG:EG0003.4 PROTEIN-RELATED"/>
    <property type="match status" value="1"/>
</dbReference>
<feature type="transmembrane region" description="Helical" evidence="4">
    <location>
        <begin position="495"/>
        <end position="518"/>
    </location>
</feature>
<dbReference type="FunFam" id="3.40.50.2000:FF:000050">
    <property type="entry name" value="UDP-glucuronosyltransferase"/>
    <property type="match status" value="1"/>
</dbReference>
<dbReference type="GO" id="GO:0008194">
    <property type="term" value="F:UDP-glycosyltransferase activity"/>
    <property type="evidence" value="ECO:0007669"/>
    <property type="project" value="InterPro"/>
</dbReference>
<dbReference type="OrthoDB" id="5835829at2759"/>
<sequence length="531" mass="61013">MKSCTVIKKARKEKMWMVFFFVCVLHCTVAYKVLVCFPFPAKSMNNLGEGIVRHLLDAGHEVTFITVYPKQVTHPKFRQIDVSGNAALIENDEHVNITYILENSAEVSSDKEFLQELTWKIAVNTFQDANMRRLVEDTQGKFDVVIADLLETELYAGLAVLYDAPLIWSYSMGAHWLAIRMIDDPTNPAYSTDYYASVSPPYSVGQRFQILWQQIMWRYAKYFKYMPKEKNSFKSIFGPLIAKRGRKLPKYEELIYNASLVLSNEHHATGKIPKTPQNWKLVGGYHIQDPPVSLPKDLQVMMDNAKHGVIYFSMGSMWKSEMIPKRLTDELLKMFGGLKETILWKYEADLPHRPKNVHTIKWAPQQSILAHPNCKIFISHGGLLSSTEAIHFGVPIIGIPISYDQYINIEKSVTKGYALKVSLSYNLAKDLKPAIESLIQDTKYKENVKFLSSIYHDRPIPPGKELVHWIEHVVRSRGALHLRSIALDVPFYQKAYLDIIAITIITFTLITCLIKQLFRRKPTKQIKKKVN</sequence>
<keyword evidence="3 5" id="KW-0808">Transferase</keyword>
<dbReference type="Gene3D" id="3.40.50.2000">
    <property type="entry name" value="Glycogen Phosphorylase B"/>
    <property type="match status" value="1"/>
</dbReference>
<dbReference type="InterPro" id="IPR002213">
    <property type="entry name" value="UDP_glucos_trans"/>
</dbReference>
<dbReference type="InterPro" id="IPR050271">
    <property type="entry name" value="UDP-glycosyltransferase"/>
</dbReference>
<proteinExistence type="evidence at transcript level"/>
<evidence type="ECO:0000256" key="2">
    <source>
        <dbReference type="ARBA" id="ARBA00022676"/>
    </source>
</evidence>
<evidence type="ECO:0000256" key="1">
    <source>
        <dbReference type="ARBA" id="ARBA00009995"/>
    </source>
</evidence>
<keyword evidence="4" id="KW-1133">Transmembrane helix</keyword>
<dbReference type="AlphaFoldDB" id="A0A481XTX7"/>
<keyword evidence="2" id="KW-0328">Glycosyltransferase</keyword>
<keyword evidence="4" id="KW-0812">Transmembrane</keyword>
<dbReference type="PANTHER" id="PTHR48043">
    <property type="entry name" value="EG:EG0003.4 PROTEIN-RELATED"/>
    <property type="match status" value="1"/>
</dbReference>
<gene>
    <name evidence="5" type="primary">UGT40AL1</name>
</gene>
<keyword evidence="4" id="KW-0472">Membrane</keyword>
<reference evidence="5" key="1">
    <citation type="journal article" date="2019" name="Int. J. Mol. Sci.">
        <title>UDP-Glycosyltransferase Genes in the Striped Rice Stem Borer, Chilo suppressalis (Walker), and Their Contribution to Chlorantraniliprole Resistance.</title>
        <authorList>
            <person name="Zhao J."/>
            <person name="Xu L."/>
            <person name="Sun Y."/>
            <person name="Song P."/>
            <person name="Han Z."/>
        </authorList>
    </citation>
    <scope>NUCLEOTIDE SEQUENCE</scope>
</reference>
<evidence type="ECO:0000256" key="4">
    <source>
        <dbReference type="SAM" id="Phobius"/>
    </source>
</evidence>
<dbReference type="Pfam" id="PF00201">
    <property type="entry name" value="UDPGT"/>
    <property type="match status" value="1"/>
</dbReference>